<organism evidence="2 3">
    <name type="scientific">Carnegiea gigantea</name>
    <dbReference type="NCBI Taxonomy" id="171969"/>
    <lineage>
        <taxon>Eukaryota</taxon>
        <taxon>Viridiplantae</taxon>
        <taxon>Streptophyta</taxon>
        <taxon>Embryophyta</taxon>
        <taxon>Tracheophyta</taxon>
        <taxon>Spermatophyta</taxon>
        <taxon>Magnoliopsida</taxon>
        <taxon>eudicotyledons</taxon>
        <taxon>Gunneridae</taxon>
        <taxon>Pentapetalae</taxon>
        <taxon>Caryophyllales</taxon>
        <taxon>Cactineae</taxon>
        <taxon>Cactaceae</taxon>
        <taxon>Cactoideae</taxon>
        <taxon>Echinocereeae</taxon>
        <taxon>Carnegiea</taxon>
    </lineage>
</organism>
<dbReference type="OrthoDB" id="1429427at2759"/>
<evidence type="ECO:0000313" key="2">
    <source>
        <dbReference type="EMBL" id="KAJ8448416.1"/>
    </source>
</evidence>
<dbReference type="EMBL" id="JAKOGI010000030">
    <property type="protein sequence ID" value="KAJ8448416.1"/>
    <property type="molecule type" value="Genomic_DNA"/>
</dbReference>
<proteinExistence type="predicted"/>
<name>A0A9Q1KT93_9CARY</name>
<evidence type="ECO:0000313" key="3">
    <source>
        <dbReference type="Proteomes" id="UP001153076"/>
    </source>
</evidence>
<dbReference type="AlphaFoldDB" id="A0A9Q1KT93"/>
<comment type="caution">
    <text evidence="2">The sequence shown here is derived from an EMBL/GenBank/DDBJ whole genome shotgun (WGS) entry which is preliminary data.</text>
</comment>
<evidence type="ECO:0000256" key="1">
    <source>
        <dbReference type="SAM" id="MobiDB-lite"/>
    </source>
</evidence>
<dbReference type="Proteomes" id="UP001153076">
    <property type="component" value="Unassembled WGS sequence"/>
</dbReference>
<accession>A0A9Q1KT93</accession>
<reference evidence="2" key="1">
    <citation type="submission" date="2022-04" db="EMBL/GenBank/DDBJ databases">
        <title>Carnegiea gigantea Genome sequencing and assembly v2.</title>
        <authorList>
            <person name="Copetti D."/>
            <person name="Sanderson M.J."/>
            <person name="Burquez A."/>
            <person name="Wojciechowski M.F."/>
        </authorList>
    </citation>
    <scope>NUCLEOTIDE SEQUENCE</scope>
    <source>
        <strain evidence="2">SGP5-SGP5p</strain>
        <tissue evidence="2">Aerial part</tissue>
    </source>
</reference>
<sequence length="360" mass="41340">MDAKAANEARGRSKMKKKQDSWKLPKISVDQIYKKRSFRIFPSLNSSYVIKDFETTAMGNLFYSEMALRRLISGETTYFQGNFRSPKTTKWDEVQVPKAADQEGSGSKIKKRPDTWKLPKIPVNQVYKKKSFRIFPSLHQNPSYVIKDFEKTITLDFTSQDNGIVCKAMSIMCPKALKEITLGKTTYFQGNSKIPATTEWDEVQVPQEWTTTTRGVCNFGKIMDAKVADQERVGSKIKKKKPDRWKLPKIPIDHVYKTKALRIFPRNTMDAKVADQEGSGTKIKKKPDSWKLPKVPIDHVYKTKALRIFPICKAMVDLNSEALEELTLGKTTYFQLNCGSLKTTKWDEVQVPEEWTTSRV</sequence>
<keyword evidence="3" id="KW-1185">Reference proteome</keyword>
<feature type="compositionally biased region" description="Basic and acidic residues" evidence="1">
    <location>
        <begin position="1"/>
        <end position="11"/>
    </location>
</feature>
<gene>
    <name evidence="2" type="ORF">Cgig2_022044</name>
</gene>
<feature type="region of interest" description="Disordered" evidence="1">
    <location>
        <begin position="1"/>
        <end position="20"/>
    </location>
</feature>
<protein>
    <submittedName>
        <fullName evidence="2">Uncharacterized protein</fullName>
    </submittedName>
</protein>